<protein>
    <recommendedName>
        <fullName evidence="5">UDP-glucuronate decarboxylase</fullName>
        <ecNumber evidence="5">4.1.1.35</ecNumber>
    </recommendedName>
</protein>
<evidence type="ECO:0000256" key="3">
    <source>
        <dbReference type="ARBA" id="ARBA00005100"/>
    </source>
</evidence>
<evidence type="ECO:0000256" key="10">
    <source>
        <dbReference type="ARBA" id="ARBA00023027"/>
    </source>
</evidence>
<dbReference type="Gene3D" id="3.40.50.720">
    <property type="entry name" value="NAD(P)-binding Rossmann-like Domain"/>
    <property type="match status" value="1"/>
</dbReference>
<evidence type="ECO:0000256" key="11">
    <source>
        <dbReference type="ARBA" id="ARBA00023034"/>
    </source>
</evidence>
<keyword evidence="9" id="KW-1133">Transmembrane helix</keyword>
<comment type="subcellular location">
    <subcellularLocation>
        <location evidence="2">Golgi apparatus</location>
        <location evidence="2">Golgi stack membrane</location>
        <topology evidence="2">Single-pass type II membrane protein</topology>
    </subcellularLocation>
</comment>
<dbReference type="EMBL" id="BAAAKK010000003">
    <property type="protein sequence ID" value="GAA1420920.1"/>
    <property type="molecule type" value="Genomic_DNA"/>
</dbReference>
<keyword evidence="7" id="KW-0210">Decarboxylase</keyword>
<evidence type="ECO:0000256" key="13">
    <source>
        <dbReference type="ARBA" id="ARBA00023239"/>
    </source>
</evidence>
<evidence type="ECO:0000259" key="14">
    <source>
        <dbReference type="Pfam" id="PF16363"/>
    </source>
</evidence>
<dbReference type="InterPro" id="IPR044516">
    <property type="entry name" value="UXS-like"/>
</dbReference>
<dbReference type="InterPro" id="IPR016040">
    <property type="entry name" value="NAD(P)-bd_dom"/>
</dbReference>
<keyword evidence="6" id="KW-0812">Transmembrane</keyword>
<dbReference type="SUPFAM" id="SSF51735">
    <property type="entry name" value="NAD(P)-binding Rossmann-fold domains"/>
    <property type="match status" value="1"/>
</dbReference>
<keyword evidence="16" id="KW-1185">Reference proteome</keyword>
<evidence type="ECO:0000256" key="7">
    <source>
        <dbReference type="ARBA" id="ARBA00022793"/>
    </source>
</evidence>
<keyword evidence="12" id="KW-0472">Membrane</keyword>
<evidence type="ECO:0000256" key="12">
    <source>
        <dbReference type="ARBA" id="ARBA00023136"/>
    </source>
</evidence>
<sequence>MKRILVTGGAGFIGSHLIQDLLANGDAVVCLDNLFSGRRENIEPFLNHDSFSFMERDVCDPIPLMQIDQIYHLACPASPPHYQFDPIKTRKTNFHGTLNVLELSRATGARLLFASTSEVYGDPEVHPQPESYRGNVSITGIRSCYDVGKMDAEGLCFDFMRQHGIDHRVIRIFNTYGPNMREDDGRVVSNFIAQALKGRDLTIYGDGSQTRSFQFVSDLVRGMKIAMAKDDFTGPVNIGNPGEFTIKELAEKVLEAIPSSISRVVFMPLPADDPAQRKPDISQAMSVLGWRPTVQLDEGLRRTIAYFEEALVEQDDFSLRSSSTSQAAAA</sequence>
<keyword evidence="8" id="KW-0735">Signal-anchor</keyword>
<dbReference type="RefSeq" id="WP_343918219.1">
    <property type="nucleotide sequence ID" value="NZ_BAAAKK010000003.1"/>
</dbReference>
<evidence type="ECO:0000256" key="6">
    <source>
        <dbReference type="ARBA" id="ARBA00022692"/>
    </source>
</evidence>
<keyword evidence="10" id="KW-0520">NAD</keyword>
<accession>A0ABN1YRJ7</accession>
<evidence type="ECO:0000256" key="8">
    <source>
        <dbReference type="ARBA" id="ARBA00022968"/>
    </source>
</evidence>
<dbReference type="PANTHER" id="PTHR43078">
    <property type="entry name" value="UDP-GLUCURONIC ACID DECARBOXYLASE-RELATED"/>
    <property type="match status" value="1"/>
</dbReference>
<evidence type="ECO:0000256" key="9">
    <source>
        <dbReference type="ARBA" id="ARBA00022989"/>
    </source>
</evidence>
<evidence type="ECO:0000256" key="4">
    <source>
        <dbReference type="ARBA" id="ARBA00007505"/>
    </source>
</evidence>
<comment type="cofactor">
    <cofactor evidence="1">
        <name>NAD(+)</name>
        <dbReference type="ChEBI" id="CHEBI:57540"/>
    </cofactor>
</comment>
<dbReference type="Pfam" id="PF16363">
    <property type="entry name" value="GDP_Man_Dehyd"/>
    <property type="match status" value="1"/>
</dbReference>
<dbReference type="CDD" id="cd05230">
    <property type="entry name" value="UGD_SDR_e"/>
    <property type="match status" value="1"/>
</dbReference>
<keyword evidence="13" id="KW-0456">Lyase</keyword>
<organism evidence="15 16">
    <name type="scientific">Agrococcus citreus</name>
    <dbReference type="NCBI Taxonomy" id="84643"/>
    <lineage>
        <taxon>Bacteria</taxon>
        <taxon>Bacillati</taxon>
        <taxon>Actinomycetota</taxon>
        <taxon>Actinomycetes</taxon>
        <taxon>Micrococcales</taxon>
        <taxon>Microbacteriaceae</taxon>
        <taxon>Agrococcus</taxon>
    </lineage>
</organism>
<proteinExistence type="inferred from homology"/>
<keyword evidence="11" id="KW-0333">Golgi apparatus</keyword>
<dbReference type="PANTHER" id="PTHR43078:SF6">
    <property type="entry name" value="UDP-GLUCURONIC ACID DECARBOXYLASE 1"/>
    <property type="match status" value="1"/>
</dbReference>
<feature type="domain" description="NAD(P)-binding" evidence="14">
    <location>
        <begin position="5"/>
        <end position="303"/>
    </location>
</feature>
<gene>
    <name evidence="15" type="ORF">GCM10009640_10950</name>
</gene>
<evidence type="ECO:0000256" key="1">
    <source>
        <dbReference type="ARBA" id="ARBA00001911"/>
    </source>
</evidence>
<evidence type="ECO:0000313" key="15">
    <source>
        <dbReference type="EMBL" id="GAA1420920.1"/>
    </source>
</evidence>
<evidence type="ECO:0000313" key="16">
    <source>
        <dbReference type="Proteomes" id="UP001501266"/>
    </source>
</evidence>
<dbReference type="Proteomes" id="UP001501266">
    <property type="component" value="Unassembled WGS sequence"/>
</dbReference>
<comment type="pathway">
    <text evidence="3">Nucleotide-sugar biosynthesis; UDP-alpha-D-xylose biosynthesis; UDP-alpha-D-xylose from UDP-alpha-D-glucuronate: step 1/1.</text>
</comment>
<evidence type="ECO:0000256" key="5">
    <source>
        <dbReference type="ARBA" id="ARBA00012290"/>
    </source>
</evidence>
<dbReference type="InterPro" id="IPR036291">
    <property type="entry name" value="NAD(P)-bd_dom_sf"/>
</dbReference>
<dbReference type="EC" id="4.1.1.35" evidence="5"/>
<comment type="similarity">
    <text evidence="4">Belongs to the NAD(P)-dependent epimerase/dehydratase family. UDP-glucuronic acid decarboxylase subfamily.</text>
</comment>
<name>A0ABN1YRJ7_9MICO</name>
<reference evidence="15 16" key="1">
    <citation type="journal article" date="2019" name="Int. J. Syst. Evol. Microbiol.">
        <title>The Global Catalogue of Microorganisms (GCM) 10K type strain sequencing project: providing services to taxonomists for standard genome sequencing and annotation.</title>
        <authorList>
            <consortium name="The Broad Institute Genomics Platform"/>
            <consortium name="The Broad Institute Genome Sequencing Center for Infectious Disease"/>
            <person name="Wu L."/>
            <person name="Ma J."/>
        </authorList>
    </citation>
    <scope>NUCLEOTIDE SEQUENCE [LARGE SCALE GENOMIC DNA]</scope>
    <source>
        <strain evidence="15 16">JCM 12398</strain>
    </source>
</reference>
<comment type="caution">
    <text evidence="15">The sequence shown here is derived from an EMBL/GenBank/DDBJ whole genome shotgun (WGS) entry which is preliminary data.</text>
</comment>
<evidence type="ECO:0000256" key="2">
    <source>
        <dbReference type="ARBA" id="ARBA00004447"/>
    </source>
</evidence>